<feature type="transmembrane region" description="Helical" evidence="1">
    <location>
        <begin position="30"/>
        <end position="48"/>
    </location>
</feature>
<keyword evidence="1" id="KW-0812">Transmembrane</keyword>
<proteinExistence type="predicted"/>
<name>A0AAD0PX53_PSEAV</name>
<evidence type="ECO:0000256" key="1">
    <source>
        <dbReference type="SAM" id="Phobius"/>
    </source>
</evidence>
<sequence length="84" mass="9409">MLQTVLEWTGAATGITGAAMVASHSRYSPYGWICFLVSSLCMSFFGLLTQAWGLLLLEVCFVLTNLLGLWRGLIQPWVRKRFLP</sequence>
<gene>
    <name evidence="2" type="ORF">PLA107_029815</name>
</gene>
<keyword evidence="1" id="KW-1133">Transmembrane helix</keyword>
<dbReference type="EMBL" id="CP031226">
    <property type="protein sequence ID" value="AXH60394.1"/>
    <property type="molecule type" value="Genomic_DNA"/>
</dbReference>
<keyword evidence="2" id="KW-0614">Plasmid</keyword>
<feature type="transmembrane region" description="Helical" evidence="1">
    <location>
        <begin position="54"/>
        <end position="74"/>
    </location>
</feature>
<dbReference type="Proteomes" id="UP000006426">
    <property type="component" value="Plasmid pmppla107"/>
</dbReference>
<keyword evidence="1" id="KW-0472">Membrane</keyword>
<reference evidence="2 3" key="1">
    <citation type="journal article" date="2011" name="PLoS Pathog.">
        <title>Dynamic evolution of pathogenicity revealed by sequencing and comparative genomics of 19 Pseudomonas syringae isolates.</title>
        <authorList>
            <person name="Baltrus D.A."/>
            <person name="Nishimura M.T."/>
            <person name="Romanchuk A."/>
            <person name="Chang J.H."/>
            <person name="Mukhtar M.S."/>
            <person name="Cherkis K."/>
            <person name="Roach J."/>
            <person name="Grant S.R."/>
            <person name="Jones C.D."/>
            <person name="Dangl J.L."/>
        </authorList>
    </citation>
    <scope>NUCLEOTIDE SEQUENCE [LARGE SCALE GENOMIC DNA]</scope>
    <source>
        <strain evidence="2 3">M301315</strain>
    </source>
</reference>
<protein>
    <recommendedName>
        <fullName evidence="4">Nicotinamide riboside transporter PnuC</fullName>
    </recommendedName>
</protein>
<geneLocation type="plasmid" evidence="3">
    <name>pmppla107</name>
</geneLocation>
<accession>A0AAD0PX53</accession>
<evidence type="ECO:0008006" key="4">
    <source>
        <dbReference type="Google" id="ProtNLM"/>
    </source>
</evidence>
<evidence type="ECO:0000313" key="3">
    <source>
        <dbReference type="Proteomes" id="UP000006426"/>
    </source>
</evidence>
<organism evidence="2 3">
    <name type="scientific">Pseudomonas amygdali pv. lachrymans str. M301315</name>
    <dbReference type="NCBI Taxonomy" id="629260"/>
    <lineage>
        <taxon>Bacteria</taxon>
        <taxon>Pseudomonadati</taxon>
        <taxon>Pseudomonadota</taxon>
        <taxon>Gammaproteobacteria</taxon>
        <taxon>Pseudomonadales</taxon>
        <taxon>Pseudomonadaceae</taxon>
        <taxon>Pseudomonas</taxon>
        <taxon>Pseudomonas amygdali</taxon>
    </lineage>
</organism>
<dbReference type="AlphaFoldDB" id="A0AAD0PX53"/>
<evidence type="ECO:0000313" key="2">
    <source>
        <dbReference type="EMBL" id="AXH60394.1"/>
    </source>
</evidence>